<protein>
    <submittedName>
        <fullName evidence="3">von Willebrand factor type A (VWA) domain</fullName>
    </submittedName>
</protein>
<keyword evidence="4" id="KW-1185">Reference proteome</keyword>
<feature type="compositionally biased region" description="Basic and acidic residues" evidence="1">
    <location>
        <begin position="199"/>
        <end position="211"/>
    </location>
</feature>
<dbReference type="RefSeq" id="WP_229121679.1">
    <property type="nucleotide sequence ID" value="NZ_CP064791.1"/>
</dbReference>
<dbReference type="Gene3D" id="3.40.50.410">
    <property type="entry name" value="von Willebrand factor, type A domain"/>
    <property type="match status" value="1"/>
</dbReference>
<dbReference type="SUPFAM" id="SSF53300">
    <property type="entry name" value="vWA-like"/>
    <property type="match status" value="1"/>
</dbReference>
<sequence>METHITFVLDSSGSMSAIEDDTIGGFNSFLDDQRDEEGTATVSLFDFNTDIDRVYQGQPIAEAQELTSESYTPGGRTALHDAISMAIDDTMNYITSFDPTERPETVVVVVLTDGKENASETPQEMVRARVEKCREDFEWEFLFIGANQNAALTASEMGMDQDKSLDMAHNAEGTRAAYESTSERISEARREGSTSGFDEADRDRQNDADDT</sequence>
<evidence type="ECO:0000313" key="4">
    <source>
        <dbReference type="Proteomes" id="UP000663292"/>
    </source>
</evidence>
<proteinExistence type="predicted"/>
<dbReference type="AlphaFoldDB" id="A0A897NLU2"/>
<dbReference type="GeneID" id="68856809"/>
<feature type="compositionally biased region" description="Basic and acidic residues" evidence="1">
    <location>
        <begin position="181"/>
        <end position="192"/>
    </location>
</feature>
<organism evidence="3 4">
    <name type="scientific">Halapricum desulfuricans</name>
    <dbReference type="NCBI Taxonomy" id="2841257"/>
    <lineage>
        <taxon>Archaea</taxon>
        <taxon>Methanobacteriati</taxon>
        <taxon>Methanobacteriota</taxon>
        <taxon>Stenosarchaea group</taxon>
        <taxon>Halobacteria</taxon>
        <taxon>Halobacteriales</taxon>
        <taxon>Haloarculaceae</taxon>
        <taxon>Halapricum</taxon>
    </lineage>
</organism>
<accession>A0A897NLU2</accession>
<dbReference type="Proteomes" id="UP000663292">
    <property type="component" value="Chromosome"/>
</dbReference>
<evidence type="ECO:0000256" key="1">
    <source>
        <dbReference type="SAM" id="MobiDB-lite"/>
    </source>
</evidence>
<dbReference type="Pfam" id="PF00092">
    <property type="entry name" value="VWA"/>
    <property type="match status" value="1"/>
</dbReference>
<feature type="domain" description="VWFA" evidence="2">
    <location>
        <begin position="4"/>
        <end position="157"/>
    </location>
</feature>
<dbReference type="CDD" id="cd00198">
    <property type="entry name" value="vWFA"/>
    <property type="match status" value="1"/>
</dbReference>
<dbReference type="InterPro" id="IPR036465">
    <property type="entry name" value="vWFA_dom_sf"/>
</dbReference>
<gene>
    <name evidence="3" type="ORF">HSEST_0166</name>
</gene>
<dbReference type="PROSITE" id="PS50234">
    <property type="entry name" value="VWFA"/>
    <property type="match status" value="1"/>
</dbReference>
<evidence type="ECO:0000313" key="3">
    <source>
        <dbReference type="EMBL" id="QSG13722.1"/>
    </source>
</evidence>
<name>A0A897NLU2_9EURY</name>
<dbReference type="InterPro" id="IPR002035">
    <property type="entry name" value="VWF_A"/>
</dbReference>
<evidence type="ECO:0000259" key="2">
    <source>
        <dbReference type="PROSITE" id="PS50234"/>
    </source>
</evidence>
<dbReference type="EMBL" id="CP064791">
    <property type="protein sequence ID" value="QSG13722.1"/>
    <property type="molecule type" value="Genomic_DNA"/>
</dbReference>
<reference evidence="3 4" key="1">
    <citation type="submission" date="2020-11" db="EMBL/GenBank/DDBJ databases">
        <title>Carbohydrate-dependent, anaerobic sulfur respiration: A novel catabolism in halophilic archaea.</title>
        <authorList>
            <person name="Sorokin D.Y."/>
            <person name="Messina E."/>
            <person name="Smedile F."/>
            <person name="La Cono V."/>
            <person name="Hallsworth J.E."/>
            <person name="Yakimov M.M."/>
        </authorList>
    </citation>
    <scope>NUCLEOTIDE SEQUENCE [LARGE SCALE GENOMIC DNA]</scope>
    <source>
        <strain evidence="3 4">HSR-Est</strain>
    </source>
</reference>
<feature type="region of interest" description="Disordered" evidence="1">
    <location>
        <begin position="170"/>
        <end position="211"/>
    </location>
</feature>